<sequence length="357" mass="39701">MSNSAVLKPHTRIVELDALRAIAAINLVLFHFTWVYAEKFGYSSDLGFKWPFGAYGVEMFFILSGFVNSMSLLRRGKPVDFVAARLIRIIPIFLLVIIANLFILKLAPMNEQVSLAQFAANMTLLPKVFGYECVDPVMWTLQIEMMFYATLVIMFRLGALRRYFVGWGSLLIASLIVCPSLDALAVSHGEAGWFIAASTIRRLMLLDFVPLFAIGFMLYMIKTGVGKKWQNLLAMTVAAAVFHSIDHGKHNPAATVAIIGLVTACAYGRVPVLRFKPLVYVSTISYALYLCHNNLGSALIYRFDQAGIPPLACFVIAVVFSFSLAIIITNRVEQPMTNALRKAWTRLRTREVGVAVA</sequence>
<dbReference type="InterPro" id="IPR002656">
    <property type="entry name" value="Acyl_transf_3_dom"/>
</dbReference>
<dbReference type="PANTHER" id="PTHR23028">
    <property type="entry name" value="ACETYLTRANSFERASE"/>
    <property type="match status" value="1"/>
</dbReference>
<dbReference type="EMBL" id="SJPI01000001">
    <property type="protein sequence ID" value="TWT54764.1"/>
    <property type="molecule type" value="Genomic_DNA"/>
</dbReference>
<evidence type="ECO:0000313" key="4">
    <source>
        <dbReference type="Proteomes" id="UP000316598"/>
    </source>
</evidence>
<evidence type="ECO:0000313" key="3">
    <source>
        <dbReference type="EMBL" id="TWT54764.1"/>
    </source>
</evidence>
<feature type="transmembrane region" description="Helical" evidence="1">
    <location>
        <begin position="52"/>
        <end position="73"/>
    </location>
</feature>
<keyword evidence="1" id="KW-0812">Transmembrane</keyword>
<gene>
    <name evidence="3" type="ORF">Pla22_24170</name>
</gene>
<feature type="transmembrane region" description="Helical" evidence="1">
    <location>
        <begin position="307"/>
        <end position="328"/>
    </location>
</feature>
<comment type="caution">
    <text evidence="3">The sequence shown here is derived from an EMBL/GenBank/DDBJ whole genome shotgun (WGS) entry which is preliminary data.</text>
</comment>
<dbReference type="GO" id="GO:0000271">
    <property type="term" value="P:polysaccharide biosynthetic process"/>
    <property type="evidence" value="ECO:0007669"/>
    <property type="project" value="TreeGrafter"/>
</dbReference>
<feature type="transmembrane region" description="Helical" evidence="1">
    <location>
        <begin position="137"/>
        <end position="157"/>
    </location>
</feature>
<dbReference type="OrthoDB" id="9796461at2"/>
<dbReference type="GO" id="GO:0016020">
    <property type="term" value="C:membrane"/>
    <property type="evidence" value="ECO:0007669"/>
    <property type="project" value="TreeGrafter"/>
</dbReference>
<feature type="transmembrane region" description="Helical" evidence="1">
    <location>
        <begin position="277"/>
        <end position="301"/>
    </location>
</feature>
<protein>
    <submittedName>
        <fullName evidence="3">Acyltransferase family protein</fullName>
    </submittedName>
</protein>
<keyword evidence="3" id="KW-0012">Acyltransferase</keyword>
<keyword evidence="1" id="KW-0472">Membrane</keyword>
<name>A0A5C5WUX5_9BACT</name>
<keyword evidence="3" id="KW-0808">Transferase</keyword>
<dbReference type="Proteomes" id="UP000316598">
    <property type="component" value="Unassembled WGS sequence"/>
</dbReference>
<evidence type="ECO:0000259" key="2">
    <source>
        <dbReference type="Pfam" id="PF01757"/>
    </source>
</evidence>
<dbReference type="Pfam" id="PF01757">
    <property type="entry name" value="Acyl_transf_3"/>
    <property type="match status" value="1"/>
</dbReference>
<dbReference type="RefSeq" id="WP_146514758.1">
    <property type="nucleotide sequence ID" value="NZ_SJPI01000001.1"/>
</dbReference>
<proteinExistence type="predicted"/>
<dbReference type="InterPro" id="IPR050879">
    <property type="entry name" value="Acyltransferase_3"/>
</dbReference>
<organism evidence="3 4">
    <name type="scientific">Rubripirellula amarantea</name>
    <dbReference type="NCBI Taxonomy" id="2527999"/>
    <lineage>
        <taxon>Bacteria</taxon>
        <taxon>Pseudomonadati</taxon>
        <taxon>Planctomycetota</taxon>
        <taxon>Planctomycetia</taxon>
        <taxon>Pirellulales</taxon>
        <taxon>Pirellulaceae</taxon>
        <taxon>Rubripirellula</taxon>
    </lineage>
</organism>
<reference evidence="3 4" key="1">
    <citation type="submission" date="2019-02" db="EMBL/GenBank/DDBJ databases">
        <title>Deep-cultivation of Planctomycetes and their phenomic and genomic characterization uncovers novel biology.</title>
        <authorList>
            <person name="Wiegand S."/>
            <person name="Jogler M."/>
            <person name="Boedeker C."/>
            <person name="Pinto D."/>
            <person name="Vollmers J."/>
            <person name="Rivas-Marin E."/>
            <person name="Kohn T."/>
            <person name="Peeters S.H."/>
            <person name="Heuer A."/>
            <person name="Rast P."/>
            <person name="Oberbeckmann S."/>
            <person name="Bunk B."/>
            <person name="Jeske O."/>
            <person name="Meyerdierks A."/>
            <person name="Storesund J.E."/>
            <person name="Kallscheuer N."/>
            <person name="Luecker S."/>
            <person name="Lage O.M."/>
            <person name="Pohl T."/>
            <person name="Merkel B.J."/>
            <person name="Hornburger P."/>
            <person name="Mueller R.-W."/>
            <person name="Bruemmer F."/>
            <person name="Labrenz M."/>
            <person name="Spormann A.M."/>
            <person name="Op Den Camp H."/>
            <person name="Overmann J."/>
            <person name="Amann R."/>
            <person name="Jetten M.S.M."/>
            <person name="Mascher T."/>
            <person name="Medema M.H."/>
            <person name="Devos D.P."/>
            <person name="Kaster A.-K."/>
            <person name="Ovreas L."/>
            <person name="Rohde M."/>
            <person name="Galperin M.Y."/>
            <person name="Jogler C."/>
        </authorList>
    </citation>
    <scope>NUCLEOTIDE SEQUENCE [LARGE SCALE GENOMIC DNA]</scope>
    <source>
        <strain evidence="3 4">Pla22</strain>
    </source>
</reference>
<evidence type="ECO:0000256" key="1">
    <source>
        <dbReference type="SAM" id="Phobius"/>
    </source>
</evidence>
<feature type="domain" description="Acyltransferase 3" evidence="2">
    <location>
        <begin position="14"/>
        <end position="329"/>
    </location>
</feature>
<dbReference type="AlphaFoldDB" id="A0A5C5WUX5"/>
<feature type="transmembrane region" description="Helical" evidence="1">
    <location>
        <begin position="85"/>
        <end position="104"/>
    </location>
</feature>
<dbReference type="GO" id="GO:0016747">
    <property type="term" value="F:acyltransferase activity, transferring groups other than amino-acyl groups"/>
    <property type="evidence" value="ECO:0007669"/>
    <property type="project" value="InterPro"/>
</dbReference>
<feature type="transmembrane region" description="Helical" evidence="1">
    <location>
        <begin position="164"/>
        <end position="183"/>
    </location>
</feature>
<dbReference type="PANTHER" id="PTHR23028:SF131">
    <property type="entry name" value="BLR2367 PROTEIN"/>
    <property type="match status" value="1"/>
</dbReference>
<keyword evidence="1" id="KW-1133">Transmembrane helix</keyword>
<feature type="transmembrane region" description="Helical" evidence="1">
    <location>
        <begin position="203"/>
        <end position="221"/>
    </location>
</feature>
<keyword evidence="4" id="KW-1185">Reference proteome</keyword>
<accession>A0A5C5WUX5</accession>
<feature type="transmembrane region" description="Helical" evidence="1">
    <location>
        <begin position="18"/>
        <end position="37"/>
    </location>
</feature>